<evidence type="ECO:0000313" key="5">
    <source>
        <dbReference type="EMBL" id="KAG2186211.1"/>
    </source>
</evidence>
<gene>
    <name evidence="5" type="ORF">INT43_002649</name>
</gene>
<dbReference type="Proteomes" id="UP000654370">
    <property type="component" value="Unassembled WGS sequence"/>
</dbReference>
<evidence type="ECO:0000313" key="6">
    <source>
        <dbReference type="Proteomes" id="UP000654370"/>
    </source>
</evidence>
<keyword evidence="1 3" id="KW-0853">WD repeat</keyword>
<name>A0A8H7Q7K3_MORIS</name>
<feature type="compositionally biased region" description="Low complexity" evidence="4">
    <location>
        <begin position="159"/>
        <end position="171"/>
    </location>
</feature>
<dbReference type="Gene3D" id="2.130.10.10">
    <property type="entry name" value="YVTN repeat-like/Quinoprotein amine dehydrogenase"/>
    <property type="match status" value="1"/>
</dbReference>
<dbReference type="InterPro" id="IPR036322">
    <property type="entry name" value="WD40_repeat_dom_sf"/>
</dbReference>
<feature type="repeat" description="WD" evidence="3">
    <location>
        <begin position="309"/>
        <end position="343"/>
    </location>
</feature>
<sequence>MNILSNLVPKFGLANSKTNETNVDSDLHEAPQDLSIVEAQHHGQSVGEGDTDTAPGHINIPPNDFSDTTSSGTPYSAYQTPSAAMGLDSVSKSLEHADSHNAGKRDRPESQPSIDPLSAHIIRRVSYRVKPEDDVKPLASDMKPIPDSDNTEQDTPNETSDSTPPQTQTSDAQIKAGKSSLFSRIGRKKPEHKTIPEHKAEEAVAENDDVSSLSSTDGRNSIDSQRSAARSNITSNNRAMSAAPHGLPVVKTRSKIKANRAFARMVFAQTLTAPRLDTNATPTDTNDSKPVPGINEDDYFSGEELVGAVWVLKFSKDGKFLAQGGQDCVLRVWQVLGQQANSTLAVPGEHNRNSEATNETIKVFEDKPLHEYEGHMADILDVSWSKNNFLLSSSMDKTVRLWHVTRKECLCVFQHLDVVTSITFHPRDDRFFLSGSLDCKLRLWNIPDKKVAYWNEVPDSNMVTAVGFTQDGKIAVAGSYVGSCFFYETEGLRYNTQINLTPSKGRNSKKARKITGIESMPGMPPGEEKLLITSNDSRIRLINLKDKGLVAKYKGLDNPSMQIRATFSDDGRQIICGSEDRNIFIWETEQAGFSPFHYLQDSRYKTAATLGHFGEQLVQTAVNSTHHNGQPTRVSGWLKRGGEKVKEKLKGGYEYFEGHSQVVTTAIFAPTRTRQILARSGSDTIYNNTIIPDEPKKSIGNRLVRSGSTASRVSTSQAELEAEQSEQARQQALNYTYPDGHIIVSADNVGVIKVWRVDCGNYGAGSNLLSPTTSRQEPVVGNSVHLHSVPSNDSTIKPAKAKRNIASMFGKSK</sequence>
<evidence type="ECO:0008006" key="7">
    <source>
        <dbReference type="Google" id="ProtNLM"/>
    </source>
</evidence>
<feature type="compositionally biased region" description="Polar residues" evidence="4">
    <location>
        <begin position="65"/>
        <end position="82"/>
    </location>
</feature>
<comment type="caution">
    <text evidence="5">The sequence shown here is derived from an EMBL/GenBank/DDBJ whole genome shotgun (WGS) entry which is preliminary data.</text>
</comment>
<evidence type="ECO:0000256" key="4">
    <source>
        <dbReference type="SAM" id="MobiDB-lite"/>
    </source>
</evidence>
<keyword evidence="6" id="KW-1185">Reference proteome</keyword>
<feature type="repeat" description="WD" evidence="3">
    <location>
        <begin position="412"/>
        <end position="446"/>
    </location>
</feature>
<organism evidence="5 6">
    <name type="scientific">Mortierella isabellina</name>
    <name type="common">Filamentous fungus</name>
    <name type="synonym">Umbelopsis isabellina</name>
    <dbReference type="NCBI Taxonomy" id="91625"/>
    <lineage>
        <taxon>Eukaryota</taxon>
        <taxon>Fungi</taxon>
        <taxon>Fungi incertae sedis</taxon>
        <taxon>Mucoromycota</taxon>
        <taxon>Mucoromycotina</taxon>
        <taxon>Umbelopsidomycetes</taxon>
        <taxon>Umbelopsidales</taxon>
        <taxon>Umbelopsidaceae</taxon>
        <taxon>Umbelopsis</taxon>
    </lineage>
</organism>
<feature type="region of interest" description="Disordered" evidence="4">
    <location>
        <begin position="132"/>
        <end position="240"/>
    </location>
</feature>
<dbReference type="PANTHER" id="PTHR14221:SF0">
    <property type="entry name" value="WD REPEAT-CONTAINING PROTEIN 44"/>
    <property type="match status" value="1"/>
</dbReference>
<dbReference type="SMART" id="SM00320">
    <property type="entry name" value="WD40"/>
    <property type="match status" value="5"/>
</dbReference>
<dbReference type="PROSITE" id="PS50082">
    <property type="entry name" value="WD_REPEATS_2"/>
    <property type="match status" value="3"/>
</dbReference>
<feature type="compositionally biased region" description="Basic and acidic residues" evidence="4">
    <location>
        <begin position="192"/>
        <end position="202"/>
    </location>
</feature>
<keyword evidence="2" id="KW-0677">Repeat</keyword>
<dbReference type="AlphaFoldDB" id="A0A8H7Q7K3"/>
<dbReference type="PANTHER" id="PTHR14221">
    <property type="entry name" value="WD REPEAT DOMAIN 44"/>
    <property type="match status" value="1"/>
</dbReference>
<dbReference type="OrthoDB" id="1932312at2759"/>
<feature type="repeat" description="WD" evidence="3">
    <location>
        <begin position="372"/>
        <end position="412"/>
    </location>
</feature>
<proteinExistence type="predicted"/>
<feature type="region of interest" description="Disordered" evidence="4">
    <location>
        <begin position="41"/>
        <end position="117"/>
    </location>
</feature>
<dbReference type="SUPFAM" id="SSF50978">
    <property type="entry name" value="WD40 repeat-like"/>
    <property type="match status" value="1"/>
</dbReference>
<feature type="compositionally biased region" description="Polar residues" evidence="4">
    <location>
        <begin position="210"/>
        <end position="239"/>
    </location>
</feature>
<dbReference type="InterPro" id="IPR015943">
    <property type="entry name" value="WD40/YVTN_repeat-like_dom_sf"/>
</dbReference>
<accession>A0A8H7Q7K3</accession>
<dbReference type="EMBL" id="JAEPQZ010000001">
    <property type="protein sequence ID" value="KAG2186211.1"/>
    <property type="molecule type" value="Genomic_DNA"/>
</dbReference>
<evidence type="ECO:0000256" key="2">
    <source>
        <dbReference type="ARBA" id="ARBA00022737"/>
    </source>
</evidence>
<evidence type="ECO:0000256" key="1">
    <source>
        <dbReference type="ARBA" id="ARBA00022574"/>
    </source>
</evidence>
<protein>
    <recommendedName>
        <fullName evidence="7">WD40 repeat-like protein</fullName>
    </recommendedName>
</protein>
<dbReference type="Pfam" id="PF00400">
    <property type="entry name" value="WD40"/>
    <property type="match status" value="4"/>
</dbReference>
<dbReference type="PROSITE" id="PS50294">
    <property type="entry name" value="WD_REPEATS_REGION"/>
    <property type="match status" value="2"/>
</dbReference>
<evidence type="ECO:0000256" key="3">
    <source>
        <dbReference type="PROSITE-ProRule" id="PRU00221"/>
    </source>
</evidence>
<dbReference type="InterPro" id="IPR001680">
    <property type="entry name" value="WD40_rpt"/>
</dbReference>
<reference evidence="5" key="1">
    <citation type="submission" date="2020-12" db="EMBL/GenBank/DDBJ databases">
        <title>Metabolic potential, ecology and presence of endohyphal bacteria is reflected in genomic diversity of Mucoromycotina.</title>
        <authorList>
            <person name="Muszewska A."/>
            <person name="Okrasinska A."/>
            <person name="Steczkiewicz K."/>
            <person name="Drgas O."/>
            <person name="Orlowska M."/>
            <person name="Perlinska-Lenart U."/>
            <person name="Aleksandrzak-Piekarczyk T."/>
            <person name="Szatraj K."/>
            <person name="Zielenkiewicz U."/>
            <person name="Pilsyk S."/>
            <person name="Malc E."/>
            <person name="Mieczkowski P."/>
            <person name="Kruszewska J.S."/>
            <person name="Biernat P."/>
            <person name="Pawlowska J."/>
        </authorList>
    </citation>
    <scope>NUCLEOTIDE SEQUENCE</scope>
    <source>
        <strain evidence="5">WA0000067209</strain>
    </source>
</reference>
<dbReference type="InterPro" id="IPR040324">
    <property type="entry name" value="WDR44/Dgr2"/>
</dbReference>
<feature type="compositionally biased region" description="Basic and acidic residues" evidence="4">
    <location>
        <begin position="93"/>
        <end position="109"/>
    </location>
</feature>